<dbReference type="GO" id="GO:0005975">
    <property type="term" value="P:carbohydrate metabolic process"/>
    <property type="evidence" value="ECO:0007669"/>
    <property type="project" value="InterPro"/>
</dbReference>
<dbReference type="InterPro" id="IPR011583">
    <property type="entry name" value="Chitinase_II/V-like_cat"/>
</dbReference>
<dbReference type="PROSITE" id="PS51910">
    <property type="entry name" value="GH18_2"/>
    <property type="match status" value="1"/>
</dbReference>
<dbReference type="SMART" id="SM00636">
    <property type="entry name" value="Glyco_18"/>
    <property type="match status" value="1"/>
</dbReference>
<dbReference type="PANTHER" id="PTHR11177">
    <property type="entry name" value="CHITINASE"/>
    <property type="match status" value="1"/>
</dbReference>
<gene>
    <name evidence="4" type="ORF">BFS30_04615</name>
</gene>
<accession>A0A1D7QCS6</accession>
<evidence type="ECO:0000256" key="2">
    <source>
        <dbReference type="ARBA" id="ARBA00012729"/>
    </source>
</evidence>
<feature type="domain" description="GH18" evidence="3">
    <location>
        <begin position="154"/>
        <end position="470"/>
    </location>
</feature>
<dbReference type="SUPFAM" id="SSF51445">
    <property type="entry name" value="(Trans)glycosidases"/>
    <property type="match status" value="1"/>
</dbReference>
<keyword evidence="5" id="KW-1185">Reference proteome</keyword>
<reference evidence="4 5" key="1">
    <citation type="submission" date="2016-08" db="EMBL/GenBank/DDBJ databases">
        <authorList>
            <person name="Seilhamer J.J."/>
        </authorList>
    </citation>
    <scope>NUCLEOTIDE SEQUENCE [LARGE SCALE GENOMIC DNA]</scope>
    <source>
        <strain evidence="4 5">DX4</strain>
    </source>
</reference>
<comment type="catalytic activity">
    <reaction evidence="1">
        <text>Random endo-hydrolysis of N-acetyl-beta-D-glucosaminide (1-&gt;4)-beta-linkages in chitin and chitodextrins.</text>
        <dbReference type="EC" id="3.2.1.14"/>
    </reaction>
</comment>
<dbReference type="Gene3D" id="3.40.5.30">
    <property type="entry name" value="(Trans)glycosidases - domain 2"/>
    <property type="match status" value="1"/>
</dbReference>
<evidence type="ECO:0000313" key="5">
    <source>
        <dbReference type="Proteomes" id="UP000094313"/>
    </source>
</evidence>
<dbReference type="KEGG" id="psty:BFS30_04615"/>
<dbReference type="InterPro" id="IPR050314">
    <property type="entry name" value="Glycosyl_Hydrlase_18"/>
</dbReference>
<dbReference type="PANTHER" id="PTHR11177:SF317">
    <property type="entry name" value="CHITINASE 12-RELATED"/>
    <property type="match status" value="1"/>
</dbReference>
<dbReference type="AlphaFoldDB" id="A0A1D7QCS6"/>
<proteinExistence type="predicted"/>
<evidence type="ECO:0000259" key="3">
    <source>
        <dbReference type="PROSITE" id="PS51910"/>
    </source>
</evidence>
<dbReference type="Pfam" id="PF00704">
    <property type="entry name" value="Glyco_hydro_18"/>
    <property type="match status" value="1"/>
</dbReference>
<dbReference type="Proteomes" id="UP000094313">
    <property type="component" value="Chromosome"/>
</dbReference>
<protein>
    <recommendedName>
        <fullName evidence="2">chitinase</fullName>
        <ecNumber evidence="2">3.2.1.14</ecNumber>
    </recommendedName>
</protein>
<name>A0A1D7QCS6_9SPHI</name>
<sequence length="470" mass="51517">MQSTEKLKINLDKQMITSFKIYHMGNIKHLMLYVVLLTCLVGCKKGKEADYDDNFHPRIIDNNGVFTSPNRIIFQGQSAIYSGLAFSPKPIEKTKISWKVNNKEVSTDTTFTFAPVAGGEYEIKVEATYNGQTSTRISKVLVSPSTYTPKTFTNVAVAYLTENAVAASVDYATVTHIVYTGARVTPTGAVDFSKGNQAQNLDEQVARAHINKVPLLLGVTGTLSGIDGWSLYNNADFGSVISDPVKRVALATTIAQYVTDHKVDGVDILMTDLGNDDAAITNKNMQSIGPFLSLLRTALPTQLLTVSVTTNYLHWDYPVADFAKADWVNVHAYEDGVHVGPDAPRGQPSGFDFMVAGADIWKNKMPKEKIVIGIPAFGLRYNEINAAGNNLGWGSYDYMPFKDILSLDPNAHQKEMSDIKFGVYYNGIPLVDKKAAYIKSNGFKGAYLYAGDYDVKGANSLMGAIYKTLN</sequence>
<dbReference type="InterPro" id="IPR001223">
    <property type="entry name" value="Glyco_hydro18_cat"/>
</dbReference>
<evidence type="ECO:0000256" key="1">
    <source>
        <dbReference type="ARBA" id="ARBA00000822"/>
    </source>
</evidence>
<organism evidence="4 5">
    <name type="scientific">Pedobacter steynii</name>
    <dbReference type="NCBI Taxonomy" id="430522"/>
    <lineage>
        <taxon>Bacteria</taxon>
        <taxon>Pseudomonadati</taxon>
        <taxon>Bacteroidota</taxon>
        <taxon>Sphingobacteriia</taxon>
        <taxon>Sphingobacteriales</taxon>
        <taxon>Sphingobacteriaceae</taxon>
        <taxon>Pedobacter</taxon>
    </lineage>
</organism>
<dbReference type="Gene3D" id="3.20.20.80">
    <property type="entry name" value="Glycosidases"/>
    <property type="match status" value="1"/>
</dbReference>
<dbReference type="EC" id="3.2.1.14" evidence="2"/>
<dbReference type="EMBL" id="CP017141">
    <property type="protein sequence ID" value="AOM76498.1"/>
    <property type="molecule type" value="Genomic_DNA"/>
</dbReference>
<dbReference type="InterPro" id="IPR017853">
    <property type="entry name" value="GH"/>
</dbReference>
<dbReference type="GO" id="GO:0006032">
    <property type="term" value="P:chitin catabolic process"/>
    <property type="evidence" value="ECO:0007669"/>
    <property type="project" value="TreeGrafter"/>
</dbReference>
<dbReference type="GO" id="GO:0008061">
    <property type="term" value="F:chitin binding"/>
    <property type="evidence" value="ECO:0007669"/>
    <property type="project" value="InterPro"/>
</dbReference>
<evidence type="ECO:0000313" key="4">
    <source>
        <dbReference type="EMBL" id="AOM76498.1"/>
    </source>
</evidence>
<dbReference type="GO" id="GO:0008843">
    <property type="term" value="F:endochitinase activity"/>
    <property type="evidence" value="ECO:0007669"/>
    <property type="project" value="UniProtKB-EC"/>
</dbReference>
<dbReference type="GO" id="GO:0005576">
    <property type="term" value="C:extracellular region"/>
    <property type="evidence" value="ECO:0007669"/>
    <property type="project" value="TreeGrafter"/>
</dbReference>